<dbReference type="GO" id="GO:0051013">
    <property type="term" value="P:microtubule severing"/>
    <property type="evidence" value="ECO:0007669"/>
    <property type="project" value="UniProtKB-ARBA"/>
</dbReference>
<dbReference type="GO" id="GO:0000070">
    <property type="term" value="P:mitotic sister chromatid segregation"/>
    <property type="evidence" value="ECO:0007669"/>
    <property type="project" value="UniProtKB-ARBA"/>
</dbReference>
<dbReference type="AlphaFoldDB" id="A0A2J7QHY3"/>
<comment type="subcellular location">
    <subcellularLocation>
        <location evidence="2">Nucleus</location>
    </subcellularLocation>
</comment>
<evidence type="ECO:0000313" key="15">
    <source>
        <dbReference type="Proteomes" id="UP000235965"/>
    </source>
</evidence>
<evidence type="ECO:0000259" key="13">
    <source>
        <dbReference type="SMART" id="SM00382"/>
    </source>
</evidence>
<keyword evidence="15" id="KW-1185">Reference proteome</keyword>
<evidence type="ECO:0000256" key="4">
    <source>
        <dbReference type="ARBA" id="ARBA00022723"/>
    </source>
</evidence>
<dbReference type="InterPro" id="IPR050304">
    <property type="entry name" value="MT-severing_AAA_ATPase"/>
</dbReference>
<comment type="similarity">
    <text evidence="3 12">Belongs to the AAA ATPase family.</text>
</comment>
<dbReference type="Gene3D" id="3.40.50.300">
    <property type="entry name" value="P-loop containing nucleotide triphosphate hydrolases"/>
    <property type="match status" value="1"/>
</dbReference>
<sequence length="668" mass="74339">MASFEDNFMHYYQCQKFQESEYNPFVTCSVKRKCLSQLHVASITLTSDEASCLLLEEKLRSYSSLVDDRSEGAVNNYAKSSLALASQCKNDPQQWKSNLMDAGDTISKFLHPLNCDLVSDTTPSRCSSWDITEENVSMLLSARTRNYIAALDGIQTSDAPSVFATRADQQISKGYIPVGLTAANQHKMNGSKWQEHSDPHVSDHLHATGSNKGFASRPEQKELRMMDNAPVYRDQGCENASLFKRCKQSSGYSQHQVPASVEIDTSRQQSSNIFHTARDEMNLQNLKRWRSSGNSGANCYAPEGGAGYSFGGQQKRSLGTRRGVMNKFVPPTRPNMEGGFEAAFGGNQRQKEWEQNETEVDERLRNIDPKMVELIRSEIMDNRSAVTWDDIAGLEFAKCTIQEVVVWPLLRPDIFTGLRRPPKGILLFGPPGTGKTLIGKCIASQSHSTFFSISASSLTSKWIGDGEKMVRALFAVARCHQPAVVFIDEIDSLLTQRSDTEHESSRRIKTEFLVQLDGAATGEEDRILVIGATNRPQELDEAARRRLVKKLYIPLPELEARRQIVERLMSNENHCLTEPEVNEISMLTAGYSGADMKNLCQEASLGPIRSLGFINIKNISPDQVRPVTVDDFKSALTRVRASVSPDDLDSYVAWDKLYGSGGTVVNGT</sequence>
<dbReference type="GO" id="GO:0005694">
    <property type="term" value="C:chromosome"/>
    <property type="evidence" value="ECO:0007669"/>
    <property type="project" value="UniProtKB-ARBA"/>
</dbReference>
<gene>
    <name evidence="14" type="primary">FIGNL1</name>
    <name evidence="14" type="ORF">B7P43_G07545</name>
</gene>
<dbReference type="Pfam" id="PF09336">
    <property type="entry name" value="Vps4_C"/>
    <property type="match status" value="1"/>
</dbReference>
<name>A0A2J7QHY3_9NEOP</name>
<evidence type="ECO:0000256" key="10">
    <source>
        <dbReference type="ARBA" id="ARBA00035694"/>
    </source>
</evidence>
<dbReference type="InterPro" id="IPR047858">
    <property type="entry name" value="FIGNL1_ATPase"/>
</dbReference>
<evidence type="ECO:0000256" key="7">
    <source>
        <dbReference type="ARBA" id="ARBA00022840"/>
    </source>
</evidence>
<dbReference type="CDD" id="cd19525">
    <property type="entry name" value="RecA-like_Figl-1"/>
    <property type="match status" value="1"/>
</dbReference>
<dbReference type="Pfam" id="PF17862">
    <property type="entry name" value="AAA_lid_3"/>
    <property type="match status" value="1"/>
</dbReference>
<organism evidence="14 15">
    <name type="scientific">Cryptotermes secundus</name>
    <dbReference type="NCBI Taxonomy" id="105785"/>
    <lineage>
        <taxon>Eukaryota</taxon>
        <taxon>Metazoa</taxon>
        <taxon>Ecdysozoa</taxon>
        <taxon>Arthropoda</taxon>
        <taxon>Hexapoda</taxon>
        <taxon>Insecta</taxon>
        <taxon>Pterygota</taxon>
        <taxon>Neoptera</taxon>
        <taxon>Polyneoptera</taxon>
        <taxon>Dictyoptera</taxon>
        <taxon>Blattodea</taxon>
        <taxon>Blattoidea</taxon>
        <taxon>Termitoidae</taxon>
        <taxon>Kalotermitidae</taxon>
        <taxon>Cryptotermitinae</taxon>
        <taxon>Cryptotermes</taxon>
    </lineage>
</organism>
<accession>A0A2J7QHY3</accession>
<dbReference type="InParanoid" id="A0A2J7QHY3"/>
<dbReference type="Pfam" id="PF00004">
    <property type="entry name" value="AAA"/>
    <property type="match status" value="1"/>
</dbReference>
<dbReference type="InterPro" id="IPR003593">
    <property type="entry name" value="AAA+_ATPase"/>
</dbReference>
<dbReference type="GO" id="GO:0031114">
    <property type="term" value="P:regulation of microtubule depolymerization"/>
    <property type="evidence" value="ECO:0007669"/>
    <property type="project" value="UniProtKB-ARBA"/>
</dbReference>
<dbReference type="FunFam" id="3.40.50.300:FF:000093">
    <property type="entry name" value="Fidgetin-like 1"/>
    <property type="match status" value="1"/>
</dbReference>
<evidence type="ECO:0000256" key="8">
    <source>
        <dbReference type="ARBA" id="ARBA00022842"/>
    </source>
</evidence>
<evidence type="ECO:0000256" key="1">
    <source>
        <dbReference type="ARBA" id="ARBA00001946"/>
    </source>
</evidence>
<comment type="caution">
    <text evidence="14">The sequence shown here is derived from an EMBL/GenBank/DDBJ whole genome shotgun (WGS) entry which is preliminary data.</text>
</comment>
<dbReference type="STRING" id="105785.A0A2J7QHY3"/>
<evidence type="ECO:0000256" key="5">
    <source>
        <dbReference type="ARBA" id="ARBA00022741"/>
    </source>
</evidence>
<evidence type="ECO:0000313" key="14">
    <source>
        <dbReference type="EMBL" id="PNF28163.1"/>
    </source>
</evidence>
<dbReference type="GO" id="GO:0008568">
    <property type="term" value="F:microtubule severing ATPase activity"/>
    <property type="evidence" value="ECO:0007669"/>
    <property type="project" value="UniProtKB-ARBA"/>
</dbReference>
<keyword evidence="4" id="KW-0479">Metal-binding</keyword>
<keyword evidence="7 12" id="KW-0067">ATP-binding</keyword>
<protein>
    <recommendedName>
        <fullName evidence="10">Fidgetin-like protein 1</fullName>
    </recommendedName>
</protein>
<dbReference type="PANTHER" id="PTHR23074:SF17">
    <property type="entry name" value="FIDGETIN-LIKE PROTEIN 1"/>
    <property type="match status" value="1"/>
</dbReference>
<dbReference type="EMBL" id="NEVH01013964">
    <property type="protein sequence ID" value="PNF28163.1"/>
    <property type="molecule type" value="Genomic_DNA"/>
</dbReference>
<evidence type="ECO:0000256" key="6">
    <source>
        <dbReference type="ARBA" id="ARBA00022801"/>
    </source>
</evidence>
<dbReference type="Gene3D" id="1.10.8.60">
    <property type="match status" value="1"/>
</dbReference>
<dbReference type="PROSITE" id="PS00674">
    <property type="entry name" value="AAA"/>
    <property type="match status" value="1"/>
</dbReference>
<dbReference type="InterPro" id="IPR027417">
    <property type="entry name" value="P-loop_NTPase"/>
</dbReference>
<dbReference type="FunCoup" id="A0A2J7QHY3">
    <property type="interactions" value="733"/>
</dbReference>
<dbReference type="SMART" id="SM00382">
    <property type="entry name" value="AAA"/>
    <property type="match status" value="1"/>
</dbReference>
<keyword evidence="5 12" id="KW-0547">Nucleotide-binding</keyword>
<proteinExistence type="inferred from homology"/>
<dbReference type="InterPro" id="IPR015415">
    <property type="entry name" value="Spast_Vps4_C"/>
</dbReference>
<dbReference type="GO" id="GO:0005524">
    <property type="term" value="F:ATP binding"/>
    <property type="evidence" value="ECO:0007669"/>
    <property type="project" value="UniProtKB-KW"/>
</dbReference>
<keyword evidence="6" id="KW-0378">Hydrolase</keyword>
<dbReference type="GO" id="GO:0005813">
    <property type="term" value="C:centrosome"/>
    <property type="evidence" value="ECO:0007669"/>
    <property type="project" value="UniProtKB-ARBA"/>
</dbReference>
<keyword evidence="8" id="KW-0460">Magnesium</keyword>
<dbReference type="InterPro" id="IPR041569">
    <property type="entry name" value="AAA_lid_3"/>
</dbReference>
<evidence type="ECO:0000256" key="12">
    <source>
        <dbReference type="RuleBase" id="RU003651"/>
    </source>
</evidence>
<dbReference type="FunFam" id="1.10.8.60:FF:000022">
    <property type="entry name" value="Fidgetin like 1"/>
    <property type="match status" value="1"/>
</dbReference>
<keyword evidence="9" id="KW-0539">Nucleus</keyword>
<comment type="catalytic activity">
    <reaction evidence="11">
        <text>ATP + H2O = ADP + phosphate + H(+)</text>
        <dbReference type="Rhea" id="RHEA:13065"/>
        <dbReference type="ChEBI" id="CHEBI:15377"/>
        <dbReference type="ChEBI" id="CHEBI:15378"/>
        <dbReference type="ChEBI" id="CHEBI:30616"/>
        <dbReference type="ChEBI" id="CHEBI:43474"/>
        <dbReference type="ChEBI" id="CHEBI:456216"/>
    </reaction>
</comment>
<evidence type="ECO:0000256" key="2">
    <source>
        <dbReference type="ARBA" id="ARBA00004123"/>
    </source>
</evidence>
<reference evidence="14 15" key="1">
    <citation type="submission" date="2017-12" db="EMBL/GenBank/DDBJ databases">
        <title>Hemimetabolous genomes reveal molecular basis of termite eusociality.</title>
        <authorList>
            <person name="Harrison M.C."/>
            <person name="Jongepier E."/>
            <person name="Robertson H.M."/>
            <person name="Arning N."/>
            <person name="Bitard-Feildel T."/>
            <person name="Chao H."/>
            <person name="Childers C.P."/>
            <person name="Dinh H."/>
            <person name="Doddapaneni H."/>
            <person name="Dugan S."/>
            <person name="Gowin J."/>
            <person name="Greiner C."/>
            <person name="Han Y."/>
            <person name="Hu H."/>
            <person name="Hughes D.S.T."/>
            <person name="Huylmans A.-K."/>
            <person name="Kemena C."/>
            <person name="Kremer L.P.M."/>
            <person name="Lee S.L."/>
            <person name="Lopez-Ezquerra A."/>
            <person name="Mallet L."/>
            <person name="Monroy-Kuhn J.M."/>
            <person name="Moser A."/>
            <person name="Murali S.C."/>
            <person name="Muzny D.M."/>
            <person name="Otani S."/>
            <person name="Piulachs M.-D."/>
            <person name="Poelchau M."/>
            <person name="Qu J."/>
            <person name="Schaub F."/>
            <person name="Wada-Katsumata A."/>
            <person name="Worley K.C."/>
            <person name="Xie Q."/>
            <person name="Ylla G."/>
            <person name="Poulsen M."/>
            <person name="Gibbs R.A."/>
            <person name="Schal C."/>
            <person name="Richards S."/>
            <person name="Belles X."/>
            <person name="Korb J."/>
            <person name="Bornberg-Bauer E."/>
        </authorList>
    </citation>
    <scope>NUCLEOTIDE SEQUENCE [LARGE SCALE GENOMIC DNA]</scope>
    <source>
        <tissue evidence="14">Whole body</tissue>
    </source>
</reference>
<comment type="cofactor">
    <cofactor evidence="1">
        <name>Mg(2+)</name>
        <dbReference type="ChEBI" id="CHEBI:18420"/>
    </cofactor>
</comment>
<dbReference type="InterPro" id="IPR003960">
    <property type="entry name" value="ATPase_AAA_CS"/>
</dbReference>
<dbReference type="GO" id="GO:0016887">
    <property type="term" value="F:ATP hydrolysis activity"/>
    <property type="evidence" value="ECO:0007669"/>
    <property type="project" value="InterPro"/>
</dbReference>
<evidence type="ECO:0000256" key="3">
    <source>
        <dbReference type="ARBA" id="ARBA00006914"/>
    </source>
</evidence>
<dbReference type="Proteomes" id="UP000235965">
    <property type="component" value="Unassembled WGS sequence"/>
</dbReference>
<dbReference type="InterPro" id="IPR003959">
    <property type="entry name" value="ATPase_AAA_core"/>
</dbReference>
<feature type="domain" description="AAA+ ATPase" evidence="13">
    <location>
        <begin position="421"/>
        <end position="557"/>
    </location>
</feature>
<dbReference type="GO" id="GO:0005634">
    <property type="term" value="C:nucleus"/>
    <property type="evidence" value="ECO:0007669"/>
    <property type="project" value="UniProtKB-SubCell"/>
</dbReference>
<evidence type="ECO:0000256" key="9">
    <source>
        <dbReference type="ARBA" id="ARBA00023242"/>
    </source>
</evidence>
<dbReference type="SUPFAM" id="SSF52540">
    <property type="entry name" value="P-loop containing nucleoside triphosphate hydrolases"/>
    <property type="match status" value="1"/>
</dbReference>
<dbReference type="GO" id="GO:0046872">
    <property type="term" value="F:metal ion binding"/>
    <property type="evidence" value="ECO:0007669"/>
    <property type="project" value="UniProtKB-KW"/>
</dbReference>
<dbReference type="PANTHER" id="PTHR23074">
    <property type="entry name" value="AAA DOMAIN-CONTAINING"/>
    <property type="match status" value="1"/>
</dbReference>
<dbReference type="OrthoDB" id="10251136at2759"/>
<evidence type="ECO:0000256" key="11">
    <source>
        <dbReference type="ARBA" id="ARBA00049360"/>
    </source>
</evidence>